<evidence type="ECO:0000313" key="2">
    <source>
        <dbReference type="Proteomes" id="UP001063166"/>
    </source>
</evidence>
<sequence>MPTSTLPFEVLLEFTNDTSSAATVQLMRGESDASGGPSILLQRGENVSLVLSAGSTYHYRLRQSGRQARISVKTWQDTQCSVAKVLGGHYTREEAWIPQVQCVTVTCLDGDT</sequence>
<accession>A0A9P3PIT8</accession>
<dbReference type="OrthoDB" id="3249150at2759"/>
<organism evidence="1 2">
    <name type="scientific">Lyophyllum shimeji</name>
    <name type="common">Hon-shimeji</name>
    <name type="synonym">Tricholoma shimeji</name>
    <dbReference type="NCBI Taxonomy" id="47721"/>
    <lineage>
        <taxon>Eukaryota</taxon>
        <taxon>Fungi</taxon>
        <taxon>Dikarya</taxon>
        <taxon>Basidiomycota</taxon>
        <taxon>Agaricomycotina</taxon>
        <taxon>Agaricomycetes</taxon>
        <taxon>Agaricomycetidae</taxon>
        <taxon>Agaricales</taxon>
        <taxon>Tricholomatineae</taxon>
        <taxon>Lyophyllaceae</taxon>
        <taxon>Lyophyllum</taxon>
    </lineage>
</organism>
<protein>
    <submittedName>
        <fullName evidence="1">Uncharacterized protein</fullName>
    </submittedName>
</protein>
<evidence type="ECO:0000313" key="1">
    <source>
        <dbReference type="EMBL" id="GLB36228.1"/>
    </source>
</evidence>
<dbReference type="EMBL" id="BRPK01000003">
    <property type="protein sequence ID" value="GLB36228.1"/>
    <property type="molecule type" value="Genomic_DNA"/>
</dbReference>
<proteinExistence type="predicted"/>
<dbReference type="AlphaFoldDB" id="A0A9P3PIT8"/>
<keyword evidence="2" id="KW-1185">Reference proteome</keyword>
<name>A0A9P3PIT8_LYOSH</name>
<comment type="caution">
    <text evidence="1">The sequence shown here is derived from an EMBL/GenBank/DDBJ whole genome shotgun (WGS) entry which is preliminary data.</text>
</comment>
<gene>
    <name evidence="1" type="ORF">LshimejAT787_0305160</name>
</gene>
<dbReference type="Proteomes" id="UP001063166">
    <property type="component" value="Unassembled WGS sequence"/>
</dbReference>
<reference evidence="1" key="1">
    <citation type="submission" date="2022-07" db="EMBL/GenBank/DDBJ databases">
        <title>The genome of Lyophyllum shimeji provides insight into the initial evolution of ectomycorrhizal fungal genome.</title>
        <authorList>
            <person name="Kobayashi Y."/>
            <person name="Shibata T."/>
            <person name="Hirakawa H."/>
            <person name="Shigenobu S."/>
            <person name="Nishiyama T."/>
            <person name="Yamada A."/>
            <person name="Hasebe M."/>
            <person name="Kawaguchi M."/>
        </authorList>
    </citation>
    <scope>NUCLEOTIDE SEQUENCE</scope>
    <source>
        <strain evidence="1">AT787</strain>
    </source>
</reference>